<proteinExistence type="predicted"/>
<evidence type="ECO:0000313" key="3">
    <source>
        <dbReference type="Proteomes" id="UP001230504"/>
    </source>
</evidence>
<name>A0AAD8PIR9_9PEZI</name>
<keyword evidence="1" id="KW-0812">Transmembrane</keyword>
<comment type="caution">
    <text evidence="2">The sequence shown here is derived from an EMBL/GenBank/DDBJ whole genome shotgun (WGS) entry which is preliminary data.</text>
</comment>
<accession>A0AAD8PIR9</accession>
<dbReference type="EMBL" id="JAHLJV010000273">
    <property type="protein sequence ID" value="KAK1561578.1"/>
    <property type="molecule type" value="Genomic_DNA"/>
</dbReference>
<evidence type="ECO:0000256" key="1">
    <source>
        <dbReference type="SAM" id="Phobius"/>
    </source>
</evidence>
<dbReference type="GeneID" id="85448683"/>
<feature type="transmembrane region" description="Helical" evidence="1">
    <location>
        <begin position="29"/>
        <end position="57"/>
    </location>
</feature>
<evidence type="ECO:0000313" key="2">
    <source>
        <dbReference type="EMBL" id="KAK1561578.1"/>
    </source>
</evidence>
<dbReference type="AlphaFoldDB" id="A0AAD8PIR9"/>
<keyword evidence="1" id="KW-1133">Transmembrane helix</keyword>
<protein>
    <submittedName>
        <fullName evidence="2">Uncharacterized protein</fullName>
    </submittedName>
</protein>
<feature type="transmembrane region" description="Helical" evidence="1">
    <location>
        <begin position="89"/>
        <end position="114"/>
    </location>
</feature>
<keyword evidence="3" id="KW-1185">Reference proteome</keyword>
<reference evidence="2" key="1">
    <citation type="submission" date="2021-06" db="EMBL/GenBank/DDBJ databases">
        <title>Comparative genomics, transcriptomics and evolutionary studies reveal genomic signatures of adaptation to plant cell wall in hemibiotrophic fungi.</title>
        <authorList>
            <consortium name="DOE Joint Genome Institute"/>
            <person name="Baroncelli R."/>
            <person name="Diaz J.F."/>
            <person name="Benocci T."/>
            <person name="Peng M."/>
            <person name="Battaglia E."/>
            <person name="Haridas S."/>
            <person name="Andreopoulos W."/>
            <person name="Labutti K."/>
            <person name="Pangilinan J."/>
            <person name="Floch G.L."/>
            <person name="Makela M.R."/>
            <person name="Henrissat B."/>
            <person name="Grigoriev I.V."/>
            <person name="Crouch J.A."/>
            <person name="De Vries R.P."/>
            <person name="Sukno S.A."/>
            <person name="Thon M.R."/>
        </authorList>
    </citation>
    <scope>NUCLEOTIDE SEQUENCE</scope>
    <source>
        <strain evidence="2">CBS 125086</strain>
    </source>
</reference>
<organism evidence="2 3">
    <name type="scientific">Colletotrichum navitas</name>
    <dbReference type="NCBI Taxonomy" id="681940"/>
    <lineage>
        <taxon>Eukaryota</taxon>
        <taxon>Fungi</taxon>
        <taxon>Dikarya</taxon>
        <taxon>Ascomycota</taxon>
        <taxon>Pezizomycotina</taxon>
        <taxon>Sordariomycetes</taxon>
        <taxon>Hypocreomycetidae</taxon>
        <taxon>Glomerellales</taxon>
        <taxon>Glomerellaceae</taxon>
        <taxon>Colletotrichum</taxon>
        <taxon>Colletotrichum graminicola species complex</taxon>
    </lineage>
</organism>
<sequence length="265" mass="29656">MSASCPIKFICVGISPYENGILPDFASALAYSMGLFSGLTLLVQVMLQLLTICAMWLDRKFFSTRLHVDEKAKLTSYAYNEKFVQTLRCLLMCLGAGAMFVNAVPLLEIVMIYGNNGHKFRILSMSEVADKCLSDSTRSCPPPMTAHIEVIRGRSPAIVLRLNVSKTKGLCLVSDDFMEMSKLLGRNLEWDPVVTYGYRVLLSSLVKKLRKMLPYMSNVEDIVENFLRTIDFKDKLSIIEMGEQLAEALNTGDAEIVSFCSLFDN</sequence>
<dbReference type="RefSeq" id="XP_060406736.1">
    <property type="nucleotide sequence ID" value="XM_060564443.1"/>
</dbReference>
<gene>
    <name evidence="2" type="ORF">LY79DRAFT_675444</name>
</gene>
<keyword evidence="1" id="KW-0472">Membrane</keyword>
<dbReference type="Proteomes" id="UP001230504">
    <property type="component" value="Unassembled WGS sequence"/>
</dbReference>